<dbReference type="CDD" id="cd00637">
    <property type="entry name" value="7tm_classA_rhodopsin-like"/>
    <property type="match status" value="1"/>
</dbReference>
<feature type="transmembrane region" description="Helical" evidence="10">
    <location>
        <begin position="65"/>
        <end position="81"/>
    </location>
</feature>
<dbReference type="PANTHER" id="PTHR24249:SF372">
    <property type="entry name" value="G-PROTEIN COUPLED RECEPTORS FAMILY 1 PROFILE DOMAIN-CONTAINING PROTEIN"/>
    <property type="match status" value="1"/>
</dbReference>
<feature type="transmembrane region" description="Helical" evidence="10">
    <location>
        <begin position="142"/>
        <end position="165"/>
    </location>
</feature>
<feature type="transmembrane region" description="Helical" evidence="10">
    <location>
        <begin position="237"/>
        <end position="258"/>
    </location>
</feature>
<evidence type="ECO:0000256" key="4">
    <source>
        <dbReference type="ARBA" id="ARBA00022989"/>
    </source>
</evidence>
<accession>A0AAU9XV21</accession>
<protein>
    <recommendedName>
        <fullName evidence="11">G-protein coupled receptors family 1 profile domain-containing protein</fullName>
    </recommendedName>
</protein>
<evidence type="ECO:0000313" key="13">
    <source>
        <dbReference type="Proteomes" id="UP001159428"/>
    </source>
</evidence>
<keyword evidence="13" id="KW-1185">Reference proteome</keyword>
<dbReference type="PROSITE" id="PS00237">
    <property type="entry name" value="G_PROTEIN_RECEP_F1_1"/>
    <property type="match status" value="1"/>
</dbReference>
<dbReference type="GO" id="GO:0005886">
    <property type="term" value="C:plasma membrane"/>
    <property type="evidence" value="ECO:0007669"/>
    <property type="project" value="UniProtKB-SubCell"/>
</dbReference>
<keyword evidence="3 9" id="KW-0812">Transmembrane</keyword>
<gene>
    <name evidence="12" type="ORF">PMEA_00029714</name>
</gene>
<evidence type="ECO:0000256" key="8">
    <source>
        <dbReference type="ARBA" id="ARBA00023224"/>
    </source>
</evidence>
<organism evidence="12 13">
    <name type="scientific">Pocillopora meandrina</name>
    <dbReference type="NCBI Taxonomy" id="46732"/>
    <lineage>
        <taxon>Eukaryota</taxon>
        <taxon>Metazoa</taxon>
        <taxon>Cnidaria</taxon>
        <taxon>Anthozoa</taxon>
        <taxon>Hexacorallia</taxon>
        <taxon>Scleractinia</taxon>
        <taxon>Astrocoeniina</taxon>
        <taxon>Pocilloporidae</taxon>
        <taxon>Pocillopora</taxon>
    </lineage>
</organism>
<feature type="transmembrane region" description="Helical" evidence="10">
    <location>
        <begin position="101"/>
        <end position="121"/>
    </location>
</feature>
<keyword evidence="8 9" id="KW-0807">Transducer</keyword>
<keyword evidence="6 10" id="KW-0472">Membrane</keyword>
<dbReference type="Pfam" id="PF00001">
    <property type="entry name" value="7tm_1"/>
    <property type="match status" value="1"/>
</dbReference>
<reference evidence="12 13" key="1">
    <citation type="submission" date="2022-05" db="EMBL/GenBank/DDBJ databases">
        <authorList>
            <consortium name="Genoscope - CEA"/>
            <person name="William W."/>
        </authorList>
    </citation>
    <scope>NUCLEOTIDE SEQUENCE [LARGE SCALE GENOMIC DNA]</scope>
</reference>
<evidence type="ECO:0000256" key="5">
    <source>
        <dbReference type="ARBA" id="ARBA00023040"/>
    </source>
</evidence>
<dbReference type="InterPro" id="IPR050569">
    <property type="entry name" value="TAAR"/>
</dbReference>
<evidence type="ECO:0000256" key="6">
    <source>
        <dbReference type="ARBA" id="ARBA00023136"/>
    </source>
</evidence>
<evidence type="ECO:0000256" key="9">
    <source>
        <dbReference type="RuleBase" id="RU000688"/>
    </source>
</evidence>
<dbReference type="SUPFAM" id="SSF81321">
    <property type="entry name" value="Family A G protein-coupled receptor-like"/>
    <property type="match status" value="1"/>
</dbReference>
<comment type="similarity">
    <text evidence="9">Belongs to the G-protein coupled receptor 1 family.</text>
</comment>
<evidence type="ECO:0000256" key="7">
    <source>
        <dbReference type="ARBA" id="ARBA00023170"/>
    </source>
</evidence>
<evidence type="ECO:0000256" key="1">
    <source>
        <dbReference type="ARBA" id="ARBA00004651"/>
    </source>
</evidence>
<keyword evidence="2" id="KW-1003">Cell membrane</keyword>
<feature type="transmembrane region" description="Helical" evidence="10">
    <location>
        <begin position="28"/>
        <end position="53"/>
    </location>
</feature>
<dbReference type="GO" id="GO:0004930">
    <property type="term" value="F:G protein-coupled receptor activity"/>
    <property type="evidence" value="ECO:0007669"/>
    <property type="project" value="UniProtKB-KW"/>
</dbReference>
<keyword evidence="7 9" id="KW-0675">Receptor</keyword>
<dbReference type="Proteomes" id="UP001159428">
    <property type="component" value="Unassembled WGS sequence"/>
</dbReference>
<keyword evidence="5 9" id="KW-0297">G-protein coupled receptor</keyword>
<dbReference type="PANTHER" id="PTHR24249">
    <property type="entry name" value="HISTAMINE RECEPTOR-RELATED G-PROTEIN COUPLED RECEPTOR"/>
    <property type="match status" value="1"/>
</dbReference>
<feature type="transmembrane region" description="Helical" evidence="10">
    <location>
        <begin position="278"/>
        <end position="298"/>
    </location>
</feature>
<dbReference type="PRINTS" id="PR00237">
    <property type="entry name" value="GPCRRHODOPSN"/>
</dbReference>
<dbReference type="PROSITE" id="PS50262">
    <property type="entry name" value="G_PROTEIN_RECEP_F1_2"/>
    <property type="match status" value="1"/>
</dbReference>
<dbReference type="EMBL" id="CALNXJ010000062">
    <property type="protein sequence ID" value="CAH3156709.1"/>
    <property type="molecule type" value="Genomic_DNA"/>
</dbReference>
<feature type="domain" description="G-protein coupled receptors family 1 profile" evidence="11">
    <location>
        <begin position="44"/>
        <end position="295"/>
    </location>
</feature>
<proteinExistence type="inferred from homology"/>
<keyword evidence="4 10" id="KW-1133">Transmembrane helix</keyword>
<dbReference type="AlphaFoldDB" id="A0AAU9XV21"/>
<comment type="caution">
    <text evidence="12">The sequence shown here is derived from an EMBL/GenBank/DDBJ whole genome shotgun (WGS) entry which is preliminary data.</text>
</comment>
<sequence>MYHIIKFVTSCNQLSSLLHFLSVDKLNMWFWVFGWFLVLTSVIGNGLIIYLVITKPRLHTPGNNFIVSLAVADLCASLAFFPPQFCAKFIYTIDLSHAGLFFKVSFAFLYCSNTNLFAMALDRFLAIAKPFRYIYLITEKTTWSVIVAAWISPFLLFFFPAVFTHNNNPKYTMLVEISRIIIFQILPFVFFVTVTFHLLRVAQKVNSQIGIMTTQVRYNHATGAVNNRPPALSNVHFRGSTALIIMVMTAYNVTYIGWNYHCLCHLIGVCQSTKTLNHIVSIALIANTAVNPVLYSFLKKDIQREFSRLFSGKVLNPTEIVGKRHESSRPTTITGR</sequence>
<name>A0AAU9XV21_9CNID</name>
<dbReference type="Gene3D" id="1.20.1070.10">
    <property type="entry name" value="Rhodopsin 7-helix transmembrane proteins"/>
    <property type="match status" value="1"/>
</dbReference>
<evidence type="ECO:0000256" key="2">
    <source>
        <dbReference type="ARBA" id="ARBA00022475"/>
    </source>
</evidence>
<evidence type="ECO:0000256" key="3">
    <source>
        <dbReference type="ARBA" id="ARBA00022692"/>
    </source>
</evidence>
<evidence type="ECO:0000256" key="10">
    <source>
        <dbReference type="SAM" id="Phobius"/>
    </source>
</evidence>
<dbReference type="InterPro" id="IPR000276">
    <property type="entry name" value="GPCR_Rhodpsn"/>
</dbReference>
<comment type="subcellular location">
    <subcellularLocation>
        <location evidence="1">Cell membrane</location>
        <topology evidence="1">Multi-pass membrane protein</topology>
    </subcellularLocation>
</comment>
<evidence type="ECO:0000313" key="12">
    <source>
        <dbReference type="EMBL" id="CAH3156709.1"/>
    </source>
</evidence>
<evidence type="ECO:0000259" key="11">
    <source>
        <dbReference type="PROSITE" id="PS50262"/>
    </source>
</evidence>
<dbReference type="InterPro" id="IPR017452">
    <property type="entry name" value="GPCR_Rhodpsn_7TM"/>
</dbReference>
<feature type="transmembrane region" description="Helical" evidence="10">
    <location>
        <begin position="177"/>
        <end position="199"/>
    </location>
</feature>